<dbReference type="SUPFAM" id="SSF49265">
    <property type="entry name" value="Fibronectin type III"/>
    <property type="match status" value="5"/>
</dbReference>
<dbReference type="InterPro" id="IPR001304">
    <property type="entry name" value="C-type_lectin-like"/>
</dbReference>
<dbReference type="Gene3D" id="3.10.100.10">
    <property type="entry name" value="Mannose-Binding Protein A, subunit A"/>
    <property type="match status" value="1"/>
</dbReference>
<dbReference type="InterPro" id="IPR000387">
    <property type="entry name" value="Tyr_Pase_dom"/>
</dbReference>
<keyword evidence="2" id="KW-0812">Transmembrane</keyword>
<evidence type="ECO:0000256" key="3">
    <source>
        <dbReference type="ARBA" id="ARBA00022729"/>
    </source>
</evidence>
<evidence type="ECO:0000259" key="11">
    <source>
        <dbReference type="PROSITE" id="PS50055"/>
    </source>
</evidence>
<dbReference type="Pfam" id="PF00059">
    <property type="entry name" value="Lectin_C"/>
    <property type="match status" value="1"/>
</dbReference>
<dbReference type="InterPro" id="IPR016186">
    <property type="entry name" value="C-type_lectin-like/link_sf"/>
</dbReference>
<comment type="subcellular location">
    <subcellularLocation>
        <location evidence="1">Membrane</location>
        <topology evidence="1">Single-pass membrane protein</topology>
    </subcellularLocation>
</comment>
<evidence type="ECO:0000256" key="2">
    <source>
        <dbReference type="ARBA" id="ARBA00022692"/>
    </source>
</evidence>
<keyword evidence="6" id="KW-1133">Transmembrane helix</keyword>
<feature type="domain" description="Tyrosine specific protein phosphatases" evidence="12">
    <location>
        <begin position="1167"/>
        <end position="1240"/>
    </location>
</feature>
<keyword evidence="3" id="KW-0732">Signal</keyword>
<proteinExistence type="predicted"/>
<dbReference type="Pfam" id="PF00041">
    <property type="entry name" value="fn3"/>
    <property type="match status" value="4"/>
</dbReference>
<dbReference type="GO" id="GO:0043235">
    <property type="term" value="C:receptor complex"/>
    <property type="evidence" value="ECO:0007669"/>
    <property type="project" value="TreeGrafter"/>
</dbReference>
<keyword evidence="5" id="KW-0904">Protein phosphatase</keyword>
<feature type="compositionally biased region" description="Polar residues" evidence="9">
    <location>
        <begin position="1003"/>
        <end position="1066"/>
    </location>
</feature>
<dbReference type="SMART" id="SM00060">
    <property type="entry name" value="FN3"/>
    <property type="match status" value="8"/>
</dbReference>
<dbReference type="CDD" id="cd00037">
    <property type="entry name" value="CLECT"/>
    <property type="match status" value="1"/>
</dbReference>
<dbReference type="Proteomes" id="UP000298787">
    <property type="component" value="Chromosome 7"/>
</dbReference>
<dbReference type="PROSITE" id="PS00383">
    <property type="entry name" value="TYR_PHOSPHATASE_1"/>
    <property type="match status" value="1"/>
</dbReference>
<dbReference type="InterPro" id="IPR000242">
    <property type="entry name" value="PTP_cat"/>
</dbReference>
<evidence type="ECO:0000256" key="1">
    <source>
        <dbReference type="ARBA" id="ARBA00004167"/>
    </source>
</evidence>
<gene>
    <name evidence="14" type="ORF">D9C73_007473</name>
</gene>
<feature type="domain" description="C-type lectin" evidence="10">
    <location>
        <begin position="1"/>
        <end position="121"/>
    </location>
</feature>
<dbReference type="Gene3D" id="3.90.190.10">
    <property type="entry name" value="Protein tyrosine phosphatase superfamily"/>
    <property type="match status" value="2"/>
</dbReference>
<dbReference type="PROSITE" id="PS50041">
    <property type="entry name" value="C_TYPE_LECTIN_2"/>
    <property type="match status" value="1"/>
</dbReference>
<feature type="domain" description="Fibronectin type-III" evidence="13">
    <location>
        <begin position="349"/>
        <end position="436"/>
    </location>
</feature>
<dbReference type="InterPro" id="IPR003961">
    <property type="entry name" value="FN3_dom"/>
</dbReference>
<name>A0A4U5UFC0_COLLU</name>
<dbReference type="InterPro" id="IPR016130">
    <property type="entry name" value="Tyr_Pase_AS"/>
</dbReference>
<feature type="domain" description="Fibronectin type-III" evidence="13">
    <location>
        <begin position="607"/>
        <end position="702"/>
    </location>
</feature>
<dbReference type="Pfam" id="PF00102">
    <property type="entry name" value="Y_phosphatase"/>
    <property type="match status" value="2"/>
</dbReference>
<dbReference type="SUPFAM" id="SSF52799">
    <property type="entry name" value="(Phosphotyrosine protein) phosphatases II"/>
    <property type="match status" value="1"/>
</dbReference>
<evidence type="ECO:0000256" key="4">
    <source>
        <dbReference type="ARBA" id="ARBA00022801"/>
    </source>
</evidence>
<dbReference type="InterPro" id="IPR029021">
    <property type="entry name" value="Prot-tyrosine_phosphatase-like"/>
</dbReference>
<dbReference type="SMART" id="SM00404">
    <property type="entry name" value="PTPc_motif"/>
    <property type="match status" value="1"/>
</dbReference>
<evidence type="ECO:0000259" key="10">
    <source>
        <dbReference type="PROSITE" id="PS50041"/>
    </source>
</evidence>
<dbReference type="PANTHER" id="PTHR46957:SF1">
    <property type="entry name" value="PHOSPHATIDYLINOSITOL PHOSPHATASE PTPRQ"/>
    <property type="match status" value="1"/>
</dbReference>
<reference evidence="14 15" key="1">
    <citation type="submission" date="2019-01" db="EMBL/GenBank/DDBJ databases">
        <title>Genome Assembly of Collichthys lucidus.</title>
        <authorList>
            <person name="Cai M."/>
            <person name="Xiao S."/>
        </authorList>
    </citation>
    <scope>NUCLEOTIDE SEQUENCE [LARGE SCALE GENOMIC DNA]</scope>
    <source>
        <strain evidence="14">JT15FE1705JMU</strain>
        <tissue evidence="14">Muscle</tissue>
    </source>
</reference>
<feature type="domain" description="Fibronectin type-III" evidence="13">
    <location>
        <begin position="218"/>
        <end position="321"/>
    </location>
</feature>
<dbReference type="InterPro" id="IPR036116">
    <property type="entry name" value="FN3_sf"/>
</dbReference>
<dbReference type="PRINTS" id="PR00700">
    <property type="entry name" value="PRTYPHPHTASE"/>
</dbReference>
<feature type="domain" description="Fibronectin type-III" evidence="13">
    <location>
        <begin position="919"/>
        <end position="1018"/>
    </location>
</feature>
<dbReference type="CDD" id="cd00063">
    <property type="entry name" value="FN3"/>
    <property type="match status" value="5"/>
</dbReference>
<feature type="region of interest" description="Disordered" evidence="9">
    <location>
        <begin position="970"/>
        <end position="1066"/>
    </location>
</feature>
<dbReference type="PROSITE" id="PS50853">
    <property type="entry name" value="FN3"/>
    <property type="match status" value="5"/>
</dbReference>
<accession>A0A4U5UFC0</accession>
<dbReference type="InterPro" id="IPR016187">
    <property type="entry name" value="CTDL_fold"/>
</dbReference>
<evidence type="ECO:0000259" key="13">
    <source>
        <dbReference type="PROSITE" id="PS50853"/>
    </source>
</evidence>
<keyword evidence="4" id="KW-0378">Hydrolase</keyword>
<evidence type="ECO:0000256" key="5">
    <source>
        <dbReference type="ARBA" id="ARBA00022912"/>
    </source>
</evidence>
<protein>
    <submittedName>
        <fullName evidence="14">Phosphatidylinositol phosphatase PTPRQ</fullName>
    </submittedName>
</protein>
<evidence type="ECO:0000313" key="15">
    <source>
        <dbReference type="Proteomes" id="UP000298787"/>
    </source>
</evidence>
<evidence type="ECO:0000256" key="9">
    <source>
        <dbReference type="SAM" id="MobiDB-lite"/>
    </source>
</evidence>
<feature type="domain" description="Tyrosine-protein phosphatase" evidence="11">
    <location>
        <begin position="1061"/>
        <end position="1249"/>
    </location>
</feature>
<keyword evidence="8" id="KW-0325">Glycoprotein</keyword>
<evidence type="ECO:0000313" key="14">
    <source>
        <dbReference type="EMBL" id="TKS73394.1"/>
    </source>
</evidence>
<dbReference type="PROSITE" id="PS50055">
    <property type="entry name" value="TYR_PHOSPHATASE_PTP"/>
    <property type="match status" value="1"/>
</dbReference>
<organism evidence="14 15">
    <name type="scientific">Collichthys lucidus</name>
    <name type="common">Big head croaker</name>
    <name type="synonym">Sciaena lucida</name>
    <dbReference type="NCBI Taxonomy" id="240159"/>
    <lineage>
        <taxon>Eukaryota</taxon>
        <taxon>Metazoa</taxon>
        <taxon>Chordata</taxon>
        <taxon>Craniata</taxon>
        <taxon>Vertebrata</taxon>
        <taxon>Euteleostomi</taxon>
        <taxon>Actinopterygii</taxon>
        <taxon>Neopterygii</taxon>
        <taxon>Teleostei</taxon>
        <taxon>Neoteleostei</taxon>
        <taxon>Acanthomorphata</taxon>
        <taxon>Eupercaria</taxon>
        <taxon>Sciaenidae</taxon>
        <taxon>Collichthys</taxon>
    </lineage>
</organism>
<evidence type="ECO:0000256" key="6">
    <source>
        <dbReference type="ARBA" id="ARBA00022989"/>
    </source>
</evidence>
<feature type="domain" description="Fibronectin type-III" evidence="13">
    <location>
        <begin position="828"/>
        <end position="916"/>
    </location>
</feature>
<dbReference type="InterPro" id="IPR013783">
    <property type="entry name" value="Ig-like_fold"/>
</dbReference>
<dbReference type="GO" id="GO:0016020">
    <property type="term" value="C:membrane"/>
    <property type="evidence" value="ECO:0007669"/>
    <property type="project" value="UniProtKB-SubCell"/>
</dbReference>
<keyword evidence="7" id="KW-0472">Membrane</keyword>
<dbReference type="SMART" id="SM00034">
    <property type="entry name" value="CLECT"/>
    <property type="match status" value="1"/>
</dbReference>
<evidence type="ECO:0000256" key="7">
    <source>
        <dbReference type="ARBA" id="ARBA00023136"/>
    </source>
</evidence>
<dbReference type="SUPFAM" id="SSF56436">
    <property type="entry name" value="C-type lectin-like"/>
    <property type="match status" value="1"/>
</dbReference>
<dbReference type="GO" id="GO:0004725">
    <property type="term" value="F:protein tyrosine phosphatase activity"/>
    <property type="evidence" value="ECO:0007669"/>
    <property type="project" value="InterPro"/>
</dbReference>
<dbReference type="InterPro" id="IPR050713">
    <property type="entry name" value="RTP_Phos/Ushers"/>
</dbReference>
<keyword evidence="15" id="KW-1185">Reference proteome</keyword>
<dbReference type="PROSITE" id="PS50056">
    <property type="entry name" value="TYR_PHOSPHATASE_2"/>
    <property type="match status" value="1"/>
</dbReference>
<dbReference type="PANTHER" id="PTHR46957">
    <property type="entry name" value="CYTOKINE RECEPTOR"/>
    <property type="match status" value="1"/>
</dbReference>
<sequence length="1287" mass="140221">MGGSCYAVIRTGLTWSDAHHSCRNLAAGSHLADLKTLEDLSFMSSHLLSQNNLLLLWTGLNDQQEEGRPRWSDGSAHNLTDLISSLPANQTDCFALQRNATGPGHFLTPFFCNIPLPFICQYQIPPVPASFAFDLVQVTEQQYQEEANGESGQGVEDHQTQSSVKKIVKVPISLLSRGVTVAGLFPGSVYSFTLRAAHPSGSTWSLGQTRTAYTRPLPPRNVTVGSVTVSQISVHWMLPGAELKVGCTFIVRCVDTSSRQERIVGMNNISKLSETSGLQSCTAVIGGLESYRKYRVEVFTITQHGIESCGQTPLTVQTGSEYQLSVYSTSREQVGPPYYTGTVRTGLAPPNRVREGVVTDSSIELLWDPAQGQAHSYEVICLNCDRSHMVQKVFSQSATFSSLAPGRLYHFAVRTEKESFTDSSPVTINITAVPEVPQEVALSEEVVTSVFVNWRQPPGQVEGYKSMDRKSWIEVLVQGTSYEIKDLIPGSDYGISIQSVLGSDTSQAFHREFSTLTVSWDSAFGNFDFHRVTVTNNSVTSTHTIPKEEQAAVVTGLVDGCSYNADVVNVSPGTQYTATVTAVSSSSSNISPGVSRMINTNQSVPGPPLDLEGTPVGSNGILLSWTMPPDADIDGYVIRYKEVCPYPDPSFTQVTKYLDIPEILITDFTSGSTYHIQVGYTTPGLVTNLTAVALNRSFVMLTWFLPRHINGLITKFAVKAKNYQAGQVRILEVNAEEIMSMALPHCNDAADILSRATLSPLEITASSPPITLSAVPPAASWSVPISVGVDQLQPFTSYLFEVSAFTSDGEGQVASTMARTAESAPEDPPQNFSIIKMTSRSISMSWSSPSVITGKFTYVVYLYGPTGYIYENSTSETRFSYTGLNPYTRYTVAVRAKAVGEVGPSVDIDVITPAEAPSAVQDLVAVAEDSVSVLVSWKSPAEPNGMITQYRLQVLADEVLLQDITLTAEVNTTDSNEDETPTPGVPENSGRRKRDAELDLVTSPPTFTATISDRTLPTSVTASNPAHSTNQITNTDAQPAADSTVTEKPSTSHTSASNSTDIQPTDSTAFETSALSLTSVPPATLPPWLIGKTHAGDGYVCPNEFIATQGPLASTVADFWRMIWETGTRTIAMLTQCYEKGRHGQYILVNHFNYTSWPEHGVPESCSTLIKFVKAVRAHRHDNTTIVVHCSAGVGRTGVFIALDHLIQHVRDHDFVDIYGLVAELRSERMCMVQNLAQYIFLHQSTLELITNKGQSIWFVNYSALEKMDSLDAMEGDVELEWEETTM</sequence>
<dbReference type="SMART" id="SM00194">
    <property type="entry name" value="PTPc"/>
    <property type="match status" value="1"/>
</dbReference>
<evidence type="ECO:0000259" key="12">
    <source>
        <dbReference type="PROSITE" id="PS50056"/>
    </source>
</evidence>
<dbReference type="Gene3D" id="2.60.40.10">
    <property type="entry name" value="Immunoglobulins"/>
    <property type="match status" value="8"/>
</dbReference>
<evidence type="ECO:0000256" key="8">
    <source>
        <dbReference type="ARBA" id="ARBA00023180"/>
    </source>
</evidence>
<dbReference type="InterPro" id="IPR003595">
    <property type="entry name" value="Tyr_Pase_cat"/>
</dbReference>
<dbReference type="STRING" id="240159.A0A4U5UFC0"/>
<dbReference type="EMBL" id="CM014084">
    <property type="protein sequence ID" value="TKS73394.1"/>
    <property type="molecule type" value="Genomic_DNA"/>
</dbReference>